<dbReference type="Proteomes" id="UP000298663">
    <property type="component" value="Unassembled WGS sequence"/>
</dbReference>
<feature type="compositionally biased region" description="Acidic residues" evidence="1">
    <location>
        <begin position="240"/>
        <end position="256"/>
    </location>
</feature>
<comment type="caution">
    <text evidence="2">The sequence shown here is derived from an EMBL/GenBank/DDBJ whole genome shotgun (WGS) entry which is preliminary data.</text>
</comment>
<evidence type="ECO:0000256" key="1">
    <source>
        <dbReference type="SAM" id="MobiDB-lite"/>
    </source>
</evidence>
<proteinExistence type="predicted"/>
<reference evidence="2 3" key="1">
    <citation type="journal article" date="2015" name="Genome Biol.">
        <title>Comparative genomics of Steinernema reveals deeply conserved gene regulatory networks.</title>
        <authorList>
            <person name="Dillman A.R."/>
            <person name="Macchietto M."/>
            <person name="Porter C.F."/>
            <person name="Rogers A."/>
            <person name="Williams B."/>
            <person name="Antoshechkin I."/>
            <person name="Lee M.M."/>
            <person name="Goodwin Z."/>
            <person name="Lu X."/>
            <person name="Lewis E.E."/>
            <person name="Goodrich-Blair H."/>
            <person name="Stock S.P."/>
            <person name="Adams B.J."/>
            <person name="Sternberg P.W."/>
            <person name="Mortazavi A."/>
        </authorList>
    </citation>
    <scope>NUCLEOTIDE SEQUENCE [LARGE SCALE GENOMIC DNA]</scope>
    <source>
        <strain evidence="2 3">ALL</strain>
    </source>
</reference>
<dbReference type="EMBL" id="AZBU02000005">
    <property type="protein sequence ID" value="TKR77257.1"/>
    <property type="molecule type" value="Genomic_DNA"/>
</dbReference>
<dbReference type="AlphaFoldDB" id="A0A4U5N457"/>
<evidence type="ECO:0000313" key="3">
    <source>
        <dbReference type="Proteomes" id="UP000298663"/>
    </source>
</evidence>
<sequence length="264" mass="29653">MRLYEADSCVKAVLHSSFCFLTRLICFSTIKYPLSSICEIQIWITSKKFKSIIIIYLDDRPELALCFHDPGADDLLKLLPQLFRDDFVKLLRIEGRHGLADHKRGRPTAAAAVEERVTLLLERFGPLREQLSHSDAPSQVDQPRGIIGGASSLLLEFPLDVLQGFLVAGKIGNARGFVGLDRAEDDDLLEARVVVVWSMMVDIGFQESEGNAPSTHTCFFDRLIAQLLILDPLLIIHDEEEGEQPTEREAGEDEDATERLEHLK</sequence>
<name>A0A4U5N457_STECR</name>
<protein>
    <submittedName>
        <fullName evidence="2">Uncharacterized protein</fullName>
    </submittedName>
</protein>
<keyword evidence="3" id="KW-1185">Reference proteome</keyword>
<evidence type="ECO:0000313" key="2">
    <source>
        <dbReference type="EMBL" id="TKR77257.1"/>
    </source>
</evidence>
<accession>A0A4U5N457</accession>
<gene>
    <name evidence="2" type="ORF">L596_018265</name>
</gene>
<feature type="region of interest" description="Disordered" evidence="1">
    <location>
        <begin position="240"/>
        <end position="264"/>
    </location>
</feature>
<organism evidence="2 3">
    <name type="scientific">Steinernema carpocapsae</name>
    <name type="common">Entomopathogenic nematode</name>
    <dbReference type="NCBI Taxonomy" id="34508"/>
    <lineage>
        <taxon>Eukaryota</taxon>
        <taxon>Metazoa</taxon>
        <taxon>Ecdysozoa</taxon>
        <taxon>Nematoda</taxon>
        <taxon>Chromadorea</taxon>
        <taxon>Rhabditida</taxon>
        <taxon>Tylenchina</taxon>
        <taxon>Panagrolaimomorpha</taxon>
        <taxon>Strongyloidoidea</taxon>
        <taxon>Steinernematidae</taxon>
        <taxon>Steinernema</taxon>
    </lineage>
</organism>
<reference evidence="2 3" key="2">
    <citation type="journal article" date="2019" name="G3 (Bethesda)">
        <title>Hybrid Assembly of the Genome of the Entomopathogenic Nematode Steinernema carpocapsae Identifies the X-Chromosome.</title>
        <authorList>
            <person name="Serra L."/>
            <person name="Macchietto M."/>
            <person name="Macias-Munoz A."/>
            <person name="McGill C.J."/>
            <person name="Rodriguez I.M."/>
            <person name="Rodriguez B."/>
            <person name="Murad R."/>
            <person name="Mortazavi A."/>
        </authorList>
    </citation>
    <scope>NUCLEOTIDE SEQUENCE [LARGE SCALE GENOMIC DNA]</scope>
    <source>
        <strain evidence="2 3">ALL</strain>
    </source>
</reference>